<evidence type="ECO:0000259" key="3">
    <source>
        <dbReference type="Pfam" id="PF21007"/>
    </source>
</evidence>
<dbReference type="EMBL" id="UYJE01007637">
    <property type="protein sequence ID" value="VDI56629.1"/>
    <property type="molecule type" value="Genomic_DNA"/>
</dbReference>
<dbReference type="AlphaFoldDB" id="A0A8B6FYN0"/>
<feature type="coiled-coil region" evidence="1">
    <location>
        <begin position="234"/>
        <end position="265"/>
    </location>
</feature>
<dbReference type="PANTHER" id="PTHR33689">
    <property type="entry name" value="FAS-BINDING FACTOR 1"/>
    <property type="match status" value="1"/>
</dbReference>
<dbReference type="GO" id="GO:0097539">
    <property type="term" value="C:ciliary transition fiber"/>
    <property type="evidence" value="ECO:0007669"/>
    <property type="project" value="InterPro"/>
</dbReference>
<evidence type="ECO:0000313" key="5">
    <source>
        <dbReference type="Proteomes" id="UP000596742"/>
    </source>
</evidence>
<dbReference type="GO" id="GO:0005814">
    <property type="term" value="C:centriole"/>
    <property type="evidence" value="ECO:0007669"/>
    <property type="project" value="TreeGrafter"/>
</dbReference>
<dbReference type="Proteomes" id="UP000596742">
    <property type="component" value="Unassembled WGS sequence"/>
</dbReference>
<feature type="coiled-coil region" evidence="1">
    <location>
        <begin position="403"/>
        <end position="523"/>
    </location>
</feature>
<dbReference type="GO" id="GO:0090162">
    <property type="term" value="P:establishment of epithelial cell polarity"/>
    <property type="evidence" value="ECO:0007669"/>
    <property type="project" value="InterPro"/>
</dbReference>
<organism evidence="4 5">
    <name type="scientific">Mytilus galloprovincialis</name>
    <name type="common">Mediterranean mussel</name>
    <dbReference type="NCBI Taxonomy" id="29158"/>
    <lineage>
        <taxon>Eukaryota</taxon>
        <taxon>Metazoa</taxon>
        <taxon>Spiralia</taxon>
        <taxon>Lophotrochozoa</taxon>
        <taxon>Mollusca</taxon>
        <taxon>Bivalvia</taxon>
        <taxon>Autobranchia</taxon>
        <taxon>Pteriomorphia</taxon>
        <taxon>Mytilida</taxon>
        <taxon>Mytiloidea</taxon>
        <taxon>Mytilidae</taxon>
        <taxon>Mytilinae</taxon>
        <taxon>Mytilus</taxon>
    </lineage>
</organism>
<keyword evidence="1" id="KW-0175">Coiled coil</keyword>
<protein>
    <submittedName>
        <fullName evidence="4">Fas-binding factor 1</fullName>
    </submittedName>
</protein>
<keyword evidence="5" id="KW-1185">Reference proteome</keyword>
<sequence length="787" mass="91828">MTAAEKGFGLTRKQVIIKISRLCNAKGIKTPFKSNIPGNDWWRGFKSRHPEVTLRKPEKFNTSWSRMMNRVVVSNYFVGLGQVITENNLQSDVIWNADETGKGFDHNPFNVVARKGAKNIPGRTGNSRENITILAYVNAQGEKLPPLCVVKGKTTKSLESEATVDGQDGTLWTYQKGSYPSDQMSQQQMQAFLQLQQQQYQQMLQTQQPMSSVQSDTFARNSGMTLGMDPEARIRKLEIEIDCANSLLESTKRRHQDEIKDIESSYNTRLQMLEETHTSKEKRLREENEYMMSQHLTKIRGIEQDKSDIITQNFKKIEEIEREKMEDLSKVKEIHRNAIEQLRKDHEESIQRLKSAKNSQIEAVAISHDTTRSLAVAVEMIQTNARDVGELQKKLDQWHSMGMDEREIAIRSKDEQLKILQERLRKQQDDNDNERKRLEDLITRLETQIREQSRVHDEERWSLKQEHNRMQSLQTTLEEERRLWTEQQARERTNIEKIRESLLEEQKSVLTQLHRERQALAEERTQFMVTQKTRRDDLENYTVKLSQAKTEFDAIMKVISEEKNKSYSRKEELTKEEQRIEEEGSKLQSEKAKQKAKEDELIEHAQLIKEKSEQVDEYYLEANSKYEEGMMALEASQRIEAEENQRLDKIHKQMQSLQNKEKQISEERLRLSKEKKEVENLRSAALCPNCRSPSSGNKMVVMQTNGHMTNGTVSDQFPGVPATTYPVHYQNTSRPPSGHVSLNSVTESIKADRSIRMWKMEAFKDQKYLEEESLFLYTLKQMPYSNP</sequence>
<evidence type="ECO:0000313" key="4">
    <source>
        <dbReference type="EMBL" id="VDI56629.1"/>
    </source>
</evidence>
<proteinExistence type="predicted"/>
<gene>
    <name evidence="4" type="ORF">MGAL_10B022046</name>
</gene>
<reference evidence="4" key="1">
    <citation type="submission" date="2018-11" db="EMBL/GenBank/DDBJ databases">
        <authorList>
            <person name="Alioto T."/>
            <person name="Alioto T."/>
        </authorList>
    </citation>
    <scope>NUCLEOTIDE SEQUENCE</scope>
</reference>
<dbReference type="GO" id="GO:0036064">
    <property type="term" value="C:ciliary basal body"/>
    <property type="evidence" value="ECO:0007669"/>
    <property type="project" value="TreeGrafter"/>
</dbReference>
<dbReference type="PANTHER" id="PTHR33689:SF1">
    <property type="entry name" value="FAS-BINDING FACTOR 1"/>
    <property type="match status" value="1"/>
</dbReference>
<evidence type="ECO:0000256" key="2">
    <source>
        <dbReference type="SAM" id="MobiDB-lite"/>
    </source>
</evidence>
<evidence type="ECO:0000256" key="1">
    <source>
        <dbReference type="SAM" id="Coils"/>
    </source>
</evidence>
<feature type="domain" description="Fas-binding factor 1 C-terminal" evidence="3">
    <location>
        <begin position="237"/>
        <end position="781"/>
    </location>
</feature>
<dbReference type="InterPro" id="IPR049390">
    <property type="entry name" value="FBF1_C"/>
</dbReference>
<comment type="caution">
    <text evidence="4">The sequence shown here is derived from an EMBL/GenBank/DDBJ whole genome shotgun (WGS) entry which is preliminary data.</text>
</comment>
<feature type="region of interest" description="Disordered" evidence="2">
    <location>
        <begin position="565"/>
        <end position="592"/>
    </location>
</feature>
<dbReference type="InterPro" id="IPR033561">
    <property type="entry name" value="FBF1"/>
</dbReference>
<name>A0A8B6FYN0_MYTGA</name>
<accession>A0A8B6FYN0</accession>
<dbReference type="OrthoDB" id="8195456at2759"/>
<feature type="coiled-coil region" evidence="1">
    <location>
        <begin position="317"/>
        <end position="359"/>
    </location>
</feature>
<dbReference type="Pfam" id="PF21007">
    <property type="entry name" value="FBF1"/>
    <property type="match status" value="1"/>
</dbReference>
<dbReference type="GO" id="GO:0060271">
    <property type="term" value="P:cilium assembly"/>
    <property type="evidence" value="ECO:0007669"/>
    <property type="project" value="InterPro"/>
</dbReference>
<feature type="coiled-coil region" evidence="1">
    <location>
        <begin position="640"/>
        <end position="684"/>
    </location>
</feature>